<evidence type="ECO:0000256" key="4">
    <source>
        <dbReference type="SAM" id="MobiDB-lite"/>
    </source>
</evidence>
<sequence>MPCTKYLGIGLLLLLTACATPKPQPETVDTAAPTEAPDSATPDSATPAAPRPVTPNPYAAQPEPDDPAARALLLKANEAMAEQAWGKAEPLLLQAIAQAPEYSGIYYNLGRVYHQLNRPAEAMLRFQNAIAVNDKNIYAYNALAVLKREQGDFSGAETLYKQALNIWPDHADSHRNLGILYDLYMGRLHEALASYQAYQALQEQPDRLVTAWIVDLERRLPAPSSELETTPVEAP</sequence>
<feature type="signal peptide" evidence="5">
    <location>
        <begin position="1"/>
        <end position="19"/>
    </location>
</feature>
<dbReference type="RefSeq" id="WP_183911247.1">
    <property type="nucleotide sequence ID" value="NZ_JACHXZ010000004.1"/>
</dbReference>
<dbReference type="SUPFAM" id="SSF48452">
    <property type="entry name" value="TPR-like"/>
    <property type="match status" value="1"/>
</dbReference>
<dbReference type="InterPro" id="IPR011990">
    <property type="entry name" value="TPR-like_helical_dom_sf"/>
</dbReference>
<evidence type="ECO:0000313" key="6">
    <source>
        <dbReference type="EMBL" id="MBB3169756.1"/>
    </source>
</evidence>
<reference evidence="6 7" key="1">
    <citation type="submission" date="2020-08" db="EMBL/GenBank/DDBJ databases">
        <title>Genomic Encyclopedia of Type Strains, Phase III (KMG-III): the genomes of soil and plant-associated and newly described type strains.</title>
        <authorList>
            <person name="Whitman W."/>
        </authorList>
    </citation>
    <scope>NUCLEOTIDE SEQUENCE [LARGE SCALE GENOMIC DNA]</scope>
    <source>
        <strain evidence="6 7">CECT 8571</strain>
    </source>
</reference>
<feature type="compositionally biased region" description="Low complexity" evidence="4">
    <location>
        <begin position="36"/>
        <end position="48"/>
    </location>
</feature>
<evidence type="ECO:0000256" key="3">
    <source>
        <dbReference type="PROSITE-ProRule" id="PRU00339"/>
    </source>
</evidence>
<keyword evidence="5" id="KW-0732">Signal</keyword>
<gene>
    <name evidence="6" type="ORF">FHS30_002969</name>
</gene>
<dbReference type="EMBL" id="JACHXZ010000004">
    <property type="protein sequence ID" value="MBB3169756.1"/>
    <property type="molecule type" value="Genomic_DNA"/>
</dbReference>
<feature type="repeat" description="TPR" evidence="3">
    <location>
        <begin position="103"/>
        <end position="136"/>
    </location>
</feature>
<feature type="region of interest" description="Disordered" evidence="4">
    <location>
        <begin position="23"/>
        <end position="65"/>
    </location>
</feature>
<dbReference type="SMART" id="SM00028">
    <property type="entry name" value="TPR"/>
    <property type="match status" value="4"/>
</dbReference>
<keyword evidence="7" id="KW-1185">Reference proteome</keyword>
<dbReference type="PANTHER" id="PTHR44858:SF1">
    <property type="entry name" value="UDP-N-ACETYLGLUCOSAMINE--PEPTIDE N-ACETYLGLUCOSAMINYLTRANSFERASE SPINDLY-RELATED"/>
    <property type="match status" value="1"/>
</dbReference>
<protein>
    <submittedName>
        <fullName evidence="6">Tetratricopeptide (TPR) repeat protein</fullName>
    </submittedName>
</protein>
<evidence type="ECO:0000256" key="2">
    <source>
        <dbReference type="ARBA" id="ARBA00022803"/>
    </source>
</evidence>
<dbReference type="AlphaFoldDB" id="A0A839UUR9"/>
<evidence type="ECO:0000313" key="7">
    <source>
        <dbReference type="Proteomes" id="UP000559987"/>
    </source>
</evidence>
<organism evidence="6 7">
    <name type="scientific">Simiduia aestuariiviva</name>
    <dbReference type="NCBI Taxonomy" id="1510459"/>
    <lineage>
        <taxon>Bacteria</taxon>
        <taxon>Pseudomonadati</taxon>
        <taxon>Pseudomonadota</taxon>
        <taxon>Gammaproteobacteria</taxon>
        <taxon>Cellvibrionales</taxon>
        <taxon>Cellvibrionaceae</taxon>
        <taxon>Simiduia</taxon>
    </lineage>
</organism>
<feature type="repeat" description="TPR" evidence="3">
    <location>
        <begin position="137"/>
        <end position="170"/>
    </location>
</feature>
<evidence type="ECO:0000256" key="5">
    <source>
        <dbReference type="SAM" id="SignalP"/>
    </source>
</evidence>
<dbReference type="Pfam" id="PF13424">
    <property type="entry name" value="TPR_12"/>
    <property type="match status" value="1"/>
</dbReference>
<dbReference type="PANTHER" id="PTHR44858">
    <property type="entry name" value="TETRATRICOPEPTIDE REPEAT PROTEIN 6"/>
    <property type="match status" value="1"/>
</dbReference>
<name>A0A839UUR9_9GAMM</name>
<comment type="caution">
    <text evidence="6">The sequence shown here is derived from an EMBL/GenBank/DDBJ whole genome shotgun (WGS) entry which is preliminary data.</text>
</comment>
<accession>A0A839UUR9</accession>
<dbReference type="Gene3D" id="1.25.40.10">
    <property type="entry name" value="Tetratricopeptide repeat domain"/>
    <property type="match status" value="1"/>
</dbReference>
<proteinExistence type="predicted"/>
<dbReference type="PROSITE" id="PS51257">
    <property type="entry name" value="PROKAR_LIPOPROTEIN"/>
    <property type="match status" value="1"/>
</dbReference>
<evidence type="ECO:0000256" key="1">
    <source>
        <dbReference type="ARBA" id="ARBA00022737"/>
    </source>
</evidence>
<dbReference type="PROSITE" id="PS50005">
    <property type="entry name" value="TPR"/>
    <property type="match status" value="2"/>
</dbReference>
<keyword evidence="2 3" id="KW-0802">TPR repeat</keyword>
<dbReference type="InterPro" id="IPR050498">
    <property type="entry name" value="Ycf3"/>
</dbReference>
<feature type="chain" id="PRO_5032424061" evidence="5">
    <location>
        <begin position="20"/>
        <end position="235"/>
    </location>
</feature>
<dbReference type="InterPro" id="IPR019734">
    <property type="entry name" value="TPR_rpt"/>
</dbReference>
<keyword evidence="1" id="KW-0677">Repeat</keyword>
<dbReference type="Pfam" id="PF13431">
    <property type="entry name" value="TPR_17"/>
    <property type="match status" value="1"/>
</dbReference>
<dbReference type="Proteomes" id="UP000559987">
    <property type="component" value="Unassembled WGS sequence"/>
</dbReference>